<name>A0A6A6FJG9_9PEZI</name>
<proteinExistence type="predicted"/>
<reference evidence="1" key="1">
    <citation type="journal article" date="2020" name="Stud. Mycol.">
        <title>101 Dothideomycetes genomes: a test case for predicting lifestyles and emergence of pathogens.</title>
        <authorList>
            <person name="Haridas S."/>
            <person name="Albert R."/>
            <person name="Binder M."/>
            <person name="Bloem J."/>
            <person name="Labutti K."/>
            <person name="Salamov A."/>
            <person name="Andreopoulos B."/>
            <person name="Baker S."/>
            <person name="Barry K."/>
            <person name="Bills G."/>
            <person name="Bluhm B."/>
            <person name="Cannon C."/>
            <person name="Castanera R."/>
            <person name="Culley D."/>
            <person name="Daum C."/>
            <person name="Ezra D."/>
            <person name="Gonzalez J."/>
            <person name="Henrissat B."/>
            <person name="Kuo A."/>
            <person name="Liang C."/>
            <person name="Lipzen A."/>
            <person name="Lutzoni F."/>
            <person name="Magnuson J."/>
            <person name="Mondo S."/>
            <person name="Nolan M."/>
            <person name="Ohm R."/>
            <person name="Pangilinan J."/>
            <person name="Park H.-J."/>
            <person name="Ramirez L."/>
            <person name="Alfaro M."/>
            <person name="Sun H."/>
            <person name="Tritt A."/>
            <person name="Yoshinaga Y."/>
            <person name="Zwiers L.-H."/>
            <person name="Turgeon B."/>
            <person name="Goodwin S."/>
            <person name="Spatafora J."/>
            <person name="Crous P."/>
            <person name="Grigoriev I."/>
        </authorList>
    </citation>
    <scope>NUCLEOTIDE SEQUENCE</scope>
    <source>
        <strain evidence="1">SCOH1-5</strain>
    </source>
</reference>
<dbReference type="EMBL" id="ML992670">
    <property type="protein sequence ID" value="KAF2213582.1"/>
    <property type="molecule type" value="Genomic_DNA"/>
</dbReference>
<dbReference type="Proteomes" id="UP000799539">
    <property type="component" value="Unassembled WGS sequence"/>
</dbReference>
<evidence type="ECO:0000313" key="2">
    <source>
        <dbReference type="Proteomes" id="UP000799539"/>
    </source>
</evidence>
<evidence type="ECO:0000313" key="1">
    <source>
        <dbReference type="EMBL" id="KAF2213582.1"/>
    </source>
</evidence>
<organism evidence="1 2">
    <name type="scientific">Cercospora zeae-maydis SCOH1-5</name>
    <dbReference type="NCBI Taxonomy" id="717836"/>
    <lineage>
        <taxon>Eukaryota</taxon>
        <taxon>Fungi</taxon>
        <taxon>Dikarya</taxon>
        <taxon>Ascomycota</taxon>
        <taxon>Pezizomycotina</taxon>
        <taxon>Dothideomycetes</taxon>
        <taxon>Dothideomycetidae</taxon>
        <taxon>Mycosphaerellales</taxon>
        <taxon>Mycosphaerellaceae</taxon>
        <taxon>Cercospora</taxon>
    </lineage>
</organism>
<accession>A0A6A6FJG9</accession>
<dbReference type="AlphaFoldDB" id="A0A6A6FJG9"/>
<protein>
    <submittedName>
        <fullName evidence="1">Uncharacterized protein</fullName>
    </submittedName>
</protein>
<gene>
    <name evidence="1" type="ORF">CERZMDRAFT_96414</name>
</gene>
<keyword evidence="2" id="KW-1185">Reference proteome</keyword>
<sequence>MAAEERLVASINVRNITFASVPWVIFDRSPRNMWNLAHPTVLVACQLYLHAPSRFTERFCGSLVPYNSFQRRPCHIQAVICVFQCHQPGQMLPSLKELALAQKSGDTDGAVELGAEAGTTTIKYLAWMKPLRSTMRWLNWDS</sequence>